<dbReference type="PROSITE" id="PS51352">
    <property type="entry name" value="THIOREDOXIN_2"/>
    <property type="match status" value="1"/>
</dbReference>
<name>A0A4S1DTZ9_9FLAO</name>
<accession>A0A4S1DTZ9</accession>
<dbReference type="SUPFAM" id="SSF52833">
    <property type="entry name" value="Thioredoxin-like"/>
    <property type="match status" value="1"/>
</dbReference>
<reference evidence="2 3" key="1">
    <citation type="submission" date="2019-04" db="EMBL/GenBank/DDBJ databases">
        <authorList>
            <person name="Liu A."/>
        </authorList>
    </citation>
    <scope>NUCLEOTIDE SEQUENCE [LARGE SCALE GENOMIC DNA]</scope>
    <source>
        <strain evidence="2 3">RZ03</strain>
    </source>
</reference>
<dbReference type="InterPro" id="IPR036249">
    <property type="entry name" value="Thioredoxin-like_sf"/>
</dbReference>
<dbReference type="AlphaFoldDB" id="A0A4S1DTZ9"/>
<feature type="domain" description="Thioredoxin" evidence="1">
    <location>
        <begin position="151"/>
        <end position="300"/>
    </location>
</feature>
<evidence type="ECO:0000313" key="3">
    <source>
        <dbReference type="Proteomes" id="UP000307602"/>
    </source>
</evidence>
<dbReference type="RefSeq" id="WP_135878556.1">
    <property type="nucleotide sequence ID" value="NZ_SRSO01000032.1"/>
</dbReference>
<evidence type="ECO:0000313" key="2">
    <source>
        <dbReference type="EMBL" id="TGV00872.1"/>
    </source>
</evidence>
<dbReference type="Gene3D" id="3.40.30.10">
    <property type="entry name" value="Glutaredoxin"/>
    <property type="match status" value="1"/>
</dbReference>
<evidence type="ECO:0000259" key="1">
    <source>
        <dbReference type="PROSITE" id="PS51352"/>
    </source>
</evidence>
<proteinExistence type="predicted"/>
<dbReference type="InterPro" id="IPR012336">
    <property type="entry name" value="Thioredoxin-like_fold"/>
</dbReference>
<keyword evidence="3" id="KW-1185">Reference proteome</keyword>
<organism evidence="2 3">
    <name type="scientific">Flavivirga rizhaonensis</name>
    <dbReference type="NCBI Taxonomy" id="2559571"/>
    <lineage>
        <taxon>Bacteria</taxon>
        <taxon>Pseudomonadati</taxon>
        <taxon>Bacteroidota</taxon>
        <taxon>Flavobacteriia</taxon>
        <taxon>Flavobacteriales</taxon>
        <taxon>Flavobacteriaceae</taxon>
        <taxon>Flavivirga</taxon>
    </lineage>
</organism>
<dbReference type="PANTHER" id="PTHR42852:SF13">
    <property type="entry name" value="PROTEIN DIPZ"/>
    <property type="match status" value="1"/>
</dbReference>
<protein>
    <submittedName>
        <fullName evidence="2">TlpA family protein disulfide reductase</fullName>
    </submittedName>
</protein>
<sequence length="300" mass="35523">MFLKQKKNNRPKSILEILKNREYNDKEGLIDFNNYFDGIIINDFKRPDLINNNFFKTCLENYIRYYFVDNNLDDFSSDKFIAEKEFIIKNFNGELEHLAIARLIASYNVFAREENVYNLKTLIKEYRHNFTRSSYIEKIKEVEEDLKFVNGIMSDAVLNSKLINLKGDTIQVKDLVIKDNNKIKVIDFWASWCNPCINEVMIGMESRIELNKNYDIEWLYFSIDKVENKWKKKSNELREYGLTKNQYLVLTPETSELISFLNVKTIPRYVIIGKNGLIATGDAVRPSYKELFEKMLNNIN</sequence>
<dbReference type="EMBL" id="SRSO01000032">
    <property type="protein sequence ID" value="TGV00872.1"/>
    <property type="molecule type" value="Genomic_DNA"/>
</dbReference>
<dbReference type="InterPro" id="IPR050553">
    <property type="entry name" value="Thioredoxin_ResA/DsbE_sf"/>
</dbReference>
<dbReference type="CDD" id="cd02966">
    <property type="entry name" value="TlpA_like_family"/>
    <property type="match status" value="1"/>
</dbReference>
<dbReference type="InterPro" id="IPR013766">
    <property type="entry name" value="Thioredoxin_domain"/>
</dbReference>
<gene>
    <name evidence="2" type="ORF">EM932_17775</name>
</gene>
<dbReference type="OrthoDB" id="1098640at2"/>
<dbReference type="PANTHER" id="PTHR42852">
    <property type="entry name" value="THIOL:DISULFIDE INTERCHANGE PROTEIN DSBE"/>
    <property type="match status" value="1"/>
</dbReference>
<dbReference type="Proteomes" id="UP000307602">
    <property type="component" value="Unassembled WGS sequence"/>
</dbReference>
<comment type="caution">
    <text evidence="2">The sequence shown here is derived from an EMBL/GenBank/DDBJ whole genome shotgun (WGS) entry which is preliminary data.</text>
</comment>
<dbReference type="Pfam" id="PF13905">
    <property type="entry name" value="Thioredoxin_8"/>
    <property type="match status" value="1"/>
</dbReference>